<dbReference type="GO" id="GO:0030170">
    <property type="term" value="F:pyridoxal phosphate binding"/>
    <property type="evidence" value="ECO:0007669"/>
    <property type="project" value="InterPro"/>
</dbReference>
<dbReference type="GO" id="GO:0019346">
    <property type="term" value="P:transsulfuration"/>
    <property type="evidence" value="ECO:0007669"/>
    <property type="project" value="InterPro"/>
</dbReference>
<dbReference type="InterPro" id="IPR000277">
    <property type="entry name" value="Cys/Met-Metab_PyrdxlP-dep_enz"/>
</dbReference>
<dbReference type="GO" id="GO:0005737">
    <property type="term" value="C:cytoplasm"/>
    <property type="evidence" value="ECO:0007669"/>
    <property type="project" value="TreeGrafter"/>
</dbReference>
<dbReference type="PANTHER" id="PTHR43797:SF2">
    <property type="entry name" value="HOMOCYSTEINE_CYSTEINE SYNTHASE"/>
    <property type="match status" value="1"/>
</dbReference>
<dbReference type="FunFam" id="3.90.1150.10:FF:000033">
    <property type="entry name" value="Cystathionine gamma-synthase"/>
    <property type="match status" value="1"/>
</dbReference>
<dbReference type="InterPro" id="IPR015422">
    <property type="entry name" value="PyrdxlP-dep_Trfase_small"/>
</dbReference>
<dbReference type="PROSITE" id="PS00868">
    <property type="entry name" value="CYS_MET_METAB_PP"/>
    <property type="match status" value="1"/>
</dbReference>
<dbReference type="PIRSF" id="PIRSF001434">
    <property type="entry name" value="CGS"/>
    <property type="match status" value="1"/>
</dbReference>
<dbReference type="InterPro" id="IPR015421">
    <property type="entry name" value="PyrdxlP-dep_Trfase_major"/>
</dbReference>
<dbReference type="NCBIfam" id="TIGR01326">
    <property type="entry name" value="OAH_OAS_sulfhy"/>
    <property type="match status" value="1"/>
</dbReference>
<dbReference type="InterPro" id="IPR006235">
    <property type="entry name" value="OAc-hSer/O-AcSer_sulfhydrylase"/>
</dbReference>
<evidence type="ECO:0000256" key="2">
    <source>
        <dbReference type="ARBA" id="ARBA00011881"/>
    </source>
</evidence>
<dbReference type="GO" id="GO:0003961">
    <property type="term" value="F:O-acetylhomoserine aminocarboxypropyltransferase activity"/>
    <property type="evidence" value="ECO:0007669"/>
    <property type="project" value="TreeGrafter"/>
</dbReference>
<dbReference type="CDD" id="cd00614">
    <property type="entry name" value="CGS_like"/>
    <property type="match status" value="1"/>
</dbReference>
<dbReference type="PANTHER" id="PTHR43797">
    <property type="entry name" value="HOMOCYSTEINE/CYSTEINE SYNTHASE"/>
    <property type="match status" value="1"/>
</dbReference>
<proteinExistence type="inferred from homology"/>
<organism evidence="9">
    <name type="scientific">Thermosporothrix sp. COM3</name>
    <dbReference type="NCBI Taxonomy" id="2490863"/>
    <lineage>
        <taxon>Bacteria</taxon>
        <taxon>Bacillati</taxon>
        <taxon>Chloroflexota</taxon>
        <taxon>Ktedonobacteria</taxon>
        <taxon>Ktedonobacterales</taxon>
        <taxon>Thermosporotrichaceae</taxon>
        <taxon>Thermosporothrix</taxon>
    </lineage>
</organism>
<dbReference type="AlphaFoldDB" id="A0A455SN84"/>
<dbReference type="GO" id="GO:0004124">
    <property type="term" value="F:cysteine synthase activity"/>
    <property type="evidence" value="ECO:0007669"/>
    <property type="project" value="TreeGrafter"/>
</dbReference>
<comment type="similarity">
    <text evidence="5">Belongs to the trans-sulfuration enzymes family. MetZ subfamily.</text>
</comment>
<dbReference type="FunFam" id="3.40.640.10:FF:000035">
    <property type="entry name" value="O-succinylhomoserine sulfhydrylase"/>
    <property type="match status" value="1"/>
</dbReference>
<comment type="subunit">
    <text evidence="2">Homotetramer.</text>
</comment>
<dbReference type="GO" id="GO:0006535">
    <property type="term" value="P:cysteine biosynthetic process from serine"/>
    <property type="evidence" value="ECO:0007669"/>
    <property type="project" value="TreeGrafter"/>
</dbReference>
<dbReference type="NCBIfam" id="NF006096">
    <property type="entry name" value="PRK08248.1"/>
    <property type="match status" value="1"/>
</dbReference>
<feature type="modified residue" description="N6-(pyridoxal phosphate)lysine" evidence="7">
    <location>
        <position position="213"/>
    </location>
</feature>
<evidence type="ECO:0000256" key="3">
    <source>
        <dbReference type="ARBA" id="ARBA00022679"/>
    </source>
</evidence>
<accession>A0A455SN84</accession>
<evidence type="ECO:0000256" key="4">
    <source>
        <dbReference type="ARBA" id="ARBA00022898"/>
    </source>
</evidence>
<dbReference type="InterPro" id="IPR015424">
    <property type="entry name" value="PyrdxlP-dep_Trfase"/>
</dbReference>
<name>A0A455SN84_9CHLR</name>
<evidence type="ECO:0000256" key="5">
    <source>
        <dbReference type="ARBA" id="ARBA00060995"/>
    </source>
</evidence>
<keyword evidence="4 7" id="KW-0663">Pyridoxal phosphate</keyword>
<evidence type="ECO:0000256" key="1">
    <source>
        <dbReference type="ARBA" id="ARBA00001933"/>
    </source>
</evidence>
<protein>
    <recommendedName>
        <fullName evidence="6">O-succinylhomoserine sulfhydrylase</fullName>
    </recommendedName>
</protein>
<evidence type="ECO:0000256" key="6">
    <source>
        <dbReference type="ARBA" id="ARBA00071157"/>
    </source>
</evidence>
<reference evidence="9" key="1">
    <citation type="submission" date="2018-12" db="EMBL/GenBank/DDBJ databases">
        <title>Novel natural products biosynthetic potential of the class Ktedonobacteria.</title>
        <authorList>
            <person name="Zheng Y."/>
            <person name="Saitou A."/>
            <person name="Wang C.M."/>
            <person name="Toyoda A."/>
            <person name="Minakuchi Y."/>
            <person name="Sekiguchi Y."/>
            <person name="Ueda K."/>
            <person name="Takano H."/>
            <person name="Sakai Y."/>
            <person name="Yokota A."/>
            <person name="Yabe S."/>
        </authorList>
    </citation>
    <scope>NUCLEOTIDE SEQUENCE</scope>
    <source>
        <strain evidence="9">COM3</strain>
    </source>
</reference>
<dbReference type="Gene3D" id="3.90.1150.10">
    <property type="entry name" value="Aspartate Aminotransferase, domain 1"/>
    <property type="match status" value="1"/>
</dbReference>
<dbReference type="EMBL" id="AP019376">
    <property type="protein sequence ID" value="BBH89120.1"/>
    <property type="molecule type" value="Genomic_DNA"/>
</dbReference>
<dbReference type="GO" id="GO:0071269">
    <property type="term" value="P:L-homocysteine biosynthetic process"/>
    <property type="evidence" value="ECO:0007669"/>
    <property type="project" value="TreeGrafter"/>
</dbReference>
<keyword evidence="3 9" id="KW-0808">Transferase</keyword>
<dbReference type="InterPro" id="IPR054542">
    <property type="entry name" value="Cys_met_metab_PP"/>
</dbReference>
<dbReference type="SUPFAM" id="SSF53383">
    <property type="entry name" value="PLP-dependent transferases"/>
    <property type="match status" value="1"/>
</dbReference>
<evidence type="ECO:0000256" key="8">
    <source>
        <dbReference type="RuleBase" id="RU362118"/>
    </source>
</evidence>
<dbReference type="Pfam" id="PF01053">
    <property type="entry name" value="Cys_Met_Meta_PP"/>
    <property type="match status" value="1"/>
</dbReference>
<sequence>MALNSNRSYGFETLSLHAGQETADSATNARAVPIYQTSSYVFDSPEHAANLFSLQQSGNIYTRIMNPTQDAFERRIAALEGGVGALATASGQAAELLAILNIAEAGDEIVASASLYGGTYNLLHYTLPKFGITTRIVDSRDPENIRAAITEKTKAVYAETVGNPRQDTLDISTIAEIAHANKIPLIIDNTMATPYLVQPLKHGADIVIHSATKFIGGHGTSIGGVIVDGGSFDWATSGRFPGLTEPDPSYHGLRYVEALGPQAYITKARVQLLRDMGPAVSPFNAWLFLQGLETLPLRMERHSQNAQRIAEFLEEHPAVSWVSYPGLKSHPQHELAKKYFTHGYGAILGFGIKGGLEAGKQLIRHIELFSHLANIGDAKSLIIHPASTTHSQLTPEEQEATGVTPDFIRLSVGLETVEDLIEDLDQALKAAVAAANESVNA</sequence>
<gene>
    <name evidence="9" type="ORF">KTC_38710</name>
</gene>
<evidence type="ECO:0000256" key="7">
    <source>
        <dbReference type="PIRSR" id="PIRSR001434-2"/>
    </source>
</evidence>
<evidence type="ECO:0000313" key="9">
    <source>
        <dbReference type="EMBL" id="BBH89120.1"/>
    </source>
</evidence>
<dbReference type="Gene3D" id="3.40.640.10">
    <property type="entry name" value="Type I PLP-dependent aspartate aminotransferase-like (Major domain)"/>
    <property type="match status" value="1"/>
</dbReference>
<comment type="cofactor">
    <cofactor evidence="1 8">
        <name>pyridoxal 5'-phosphate</name>
        <dbReference type="ChEBI" id="CHEBI:597326"/>
    </cofactor>
</comment>